<reference evidence="2" key="1">
    <citation type="submission" date="2020-07" db="EMBL/GenBank/DDBJ databases">
        <authorList>
            <person name="Lin J."/>
        </authorList>
    </citation>
    <scope>NUCLEOTIDE SEQUENCE</scope>
</reference>
<protein>
    <submittedName>
        <fullName evidence="2">Uncharacterized protein</fullName>
    </submittedName>
</protein>
<name>A0A6V7QCM6_ANACO</name>
<proteinExistence type="predicted"/>
<sequence length="220" mass="24602">MYKICKQKPLSFQLSGYFYRELSRFIAAGKLPCKINKVADILETNRPDARNAFYWATIKQGDFFCPLNLIWRDPPSAPELLFVLPHRRRPRCSTTERPRASIKLLFGNLCVTKAVASSPEASRPPTPMTPAPKPPASPKTTSTHDVKFVGPCARGHRSETARAEAARLEAVSPEATMILAGFGCAPPLPLRSPFRDHDAIISGHKETLWQNHHVFDEMPK</sequence>
<feature type="region of interest" description="Disordered" evidence="1">
    <location>
        <begin position="117"/>
        <end position="146"/>
    </location>
</feature>
<dbReference type="EMBL" id="LR862135">
    <property type="protein sequence ID" value="CAD1840637.1"/>
    <property type="molecule type" value="Genomic_DNA"/>
</dbReference>
<gene>
    <name evidence="2" type="ORF">CB5_LOCUS23848</name>
</gene>
<evidence type="ECO:0000313" key="2">
    <source>
        <dbReference type="EMBL" id="CAD1840637.1"/>
    </source>
</evidence>
<accession>A0A6V7QCM6</accession>
<feature type="compositionally biased region" description="Pro residues" evidence="1">
    <location>
        <begin position="122"/>
        <end position="137"/>
    </location>
</feature>
<dbReference type="AlphaFoldDB" id="A0A6V7QCM6"/>
<evidence type="ECO:0000256" key="1">
    <source>
        <dbReference type="SAM" id="MobiDB-lite"/>
    </source>
</evidence>
<organism evidence="2">
    <name type="scientific">Ananas comosus var. bracteatus</name>
    <name type="common">red pineapple</name>
    <dbReference type="NCBI Taxonomy" id="296719"/>
    <lineage>
        <taxon>Eukaryota</taxon>
        <taxon>Viridiplantae</taxon>
        <taxon>Streptophyta</taxon>
        <taxon>Embryophyta</taxon>
        <taxon>Tracheophyta</taxon>
        <taxon>Spermatophyta</taxon>
        <taxon>Magnoliopsida</taxon>
        <taxon>Liliopsida</taxon>
        <taxon>Poales</taxon>
        <taxon>Bromeliaceae</taxon>
        <taxon>Bromelioideae</taxon>
        <taxon>Ananas</taxon>
    </lineage>
</organism>